<dbReference type="OrthoDB" id="772592at2"/>
<evidence type="ECO:0000313" key="3">
    <source>
        <dbReference type="Proteomes" id="UP000288102"/>
    </source>
</evidence>
<dbReference type="AlphaFoldDB" id="A0A434A6I0"/>
<dbReference type="EMBL" id="QWDM01000007">
    <property type="protein sequence ID" value="RUT69945.1"/>
    <property type="molecule type" value="Genomic_DNA"/>
</dbReference>
<reference evidence="3" key="1">
    <citation type="journal article" date="2019" name="Syst. Appl. Microbiol.">
        <title>Flavobacterium circumlabens sp. nov. and Flavobacterium cupreum sp. nov., two psychrotrophic species isolated from Antarctic environmental samples.</title>
        <authorList>
            <person name="Kralova S."/>
            <person name="Busse H.-J."/>
            <person name="Svec P."/>
            <person name="Maslanova I."/>
            <person name="Stankova E."/>
            <person name="Bartak M."/>
            <person name="Sedlacek I."/>
        </authorList>
    </citation>
    <scope>NUCLEOTIDE SEQUENCE [LARGE SCALE GENOMIC DNA]</scope>
    <source>
        <strain evidence="3">CCM 8825</strain>
    </source>
</reference>
<evidence type="ECO:0000313" key="2">
    <source>
        <dbReference type="EMBL" id="RUT69945.1"/>
    </source>
</evidence>
<keyword evidence="1" id="KW-0472">Membrane</keyword>
<name>A0A434A6I0_9FLAO</name>
<keyword evidence="3" id="KW-1185">Reference proteome</keyword>
<sequence>MESLITDNKTITLLLATLFTGLLAGVFFTWSNAITPGIGRLYTLSYLRAFQEMNRTILNPLFFLVIFGAMFFSFATAYFHKSNTVLFWLFLSAAVIYFIGVFLLTIMGNVPLNEMLNKTDLLTISLEDANVLREKFEAKWNTLHLIRTIVAVISFLLLIIGCLLKNKV</sequence>
<gene>
    <name evidence="2" type="ORF">D0817_12180</name>
</gene>
<keyword evidence="1" id="KW-0812">Transmembrane</keyword>
<feature type="transmembrane region" description="Helical" evidence="1">
    <location>
        <begin position="57"/>
        <end position="79"/>
    </location>
</feature>
<accession>A0A434A6I0</accession>
<protein>
    <submittedName>
        <fullName evidence="2">DUF1772 domain-containing protein</fullName>
    </submittedName>
</protein>
<dbReference type="Pfam" id="PF08592">
    <property type="entry name" value="Anthrone_oxy"/>
    <property type="match status" value="1"/>
</dbReference>
<proteinExistence type="predicted"/>
<feature type="transmembrane region" description="Helical" evidence="1">
    <location>
        <begin position="145"/>
        <end position="164"/>
    </location>
</feature>
<organism evidence="2 3">
    <name type="scientific">Flavobacterium cupreum</name>
    <dbReference type="NCBI Taxonomy" id="2133766"/>
    <lineage>
        <taxon>Bacteria</taxon>
        <taxon>Pseudomonadati</taxon>
        <taxon>Bacteroidota</taxon>
        <taxon>Flavobacteriia</taxon>
        <taxon>Flavobacteriales</taxon>
        <taxon>Flavobacteriaceae</taxon>
        <taxon>Flavobacterium</taxon>
    </lineage>
</organism>
<comment type="caution">
    <text evidence="2">The sequence shown here is derived from an EMBL/GenBank/DDBJ whole genome shotgun (WGS) entry which is preliminary data.</text>
</comment>
<feature type="transmembrane region" description="Helical" evidence="1">
    <location>
        <begin position="86"/>
        <end position="107"/>
    </location>
</feature>
<evidence type="ECO:0000256" key="1">
    <source>
        <dbReference type="SAM" id="Phobius"/>
    </source>
</evidence>
<keyword evidence="1" id="KW-1133">Transmembrane helix</keyword>
<dbReference type="RefSeq" id="WP_127338621.1">
    <property type="nucleotide sequence ID" value="NZ_QWDM01000007.1"/>
</dbReference>
<dbReference type="InterPro" id="IPR013901">
    <property type="entry name" value="Anthrone_oxy"/>
</dbReference>
<dbReference type="Proteomes" id="UP000288102">
    <property type="component" value="Unassembled WGS sequence"/>
</dbReference>